<keyword evidence="3" id="KW-1185">Reference proteome</keyword>
<evidence type="ECO:0000313" key="2">
    <source>
        <dbReference type="EMBL" id="CAF3601745.1"/>
    </source>
</evidence>
<dbReference type="Proteomes" id="UP000663829">
    <property type="component" value="Unassembled WGS sequence"/>
</dbReference>
<evidence type="ECO:0000313" key="3">
    <source>
        <dbReference type="Proteomes" id="UP000663829"/>
    </source>
</evidence>
<proteinExistence type="predicted"/>
<accession>A0A813TLX9</accession>
<dbReference type="AlphaFoldDB" id="A0A813TLX9"/>
<protein>
    <submittedName>
        <fullName evidence="1">Uncharacterized protein</fullName>
    </submittedName>
</protein>
<name>A0A813TLX9_9BILA</name>
<organism evidence="1 3">
    <name type="scientific">Didymodactylos carnosus</name>
    <dbReference type="NCBI Taxonomy" id="1234261"/>
    <lineage>
        <taxon>Eukaryota</taxon>
        <taxon>Metazoa</taxon>
        <taxon>Spiralia</taxon>
        <taxon>Gnathifera</taxon>
        <taxon>Rotifera</taxon>
        <taxon>Eurotatoria</taxon>
        <taxon>Bdelloidea</taxon>
        <taxon>Philodinida</taxon>
        <taxon>Philodinidae</taxon>
        <taxon>Didymodactylos</taxon>
    </lineage>
</organism>
<dbReference type="EMBL" id="CAJOBC010000569">
    <property type="protein sequence ID" value="CAF3601745.1"/>
    <property type="molecule type" value="Genomic_DNA"/>
</dbReference>
<dbReference type="Proteomes" id="UP000681722">
    <property type="component" value="Unassembled WGS sequence"/>
</dbReference>
<dbReference type="EMBL" id="CAJNOQ010000569">
    <property type="protein sequence ID" value="CAF0815682.1"/>
    <property type="molecule type" value="Genomic_DNA"/>
</dbReference>
<comment type="caution">
    <text evidence="1">The sequence shown here is derived from an EMBL/GenBank/DDBJ whole genome shotgun (WGS) entry which is preliminary data.</text>
</comment>
<gene>
    <name evidence="1" type="ORF">GPM918_LOCUS4273</name>
    <name evidence="2" type="ORF">SRO942_LOCUS4274</name>
</gene>
<sequence length="82" mass="9483">MTSTKCPHTNLKLVEDEQNCQIDEMENDLASPVFLNPTSNENSKFQQTTCSTPISYTHFHHMPEPEESVLVKDEPDEFIWLD</sequence>
<reference evidence="1" key="1">
    <citation type="submission" date="2021-02" db="EMBL/GenBank/DDBJ databases">
        <authorList>
            <person name="Nowell W R."/>
        </authorList>
    </citation>
    <scope>NUCLEOTIDE SEQUENCE</scope>
</reference>
<evidence type="ECO:0000313" key="1">
    <source>
        <dbReference type="EMBL" id="CAF0815682.1"/>
    </source>
</evidence>